<name>A0A350P004_9ALTE</name>
<protein>
    <submittedName>
        <fullName evidence="1">Uncharacterized protein</fullName>
    </submittedName>
</protein>
<dbReference type="EMBL" id="DNAN01000093">
    <property type="protein sequence ID" value="HAW74621.1"/>
    <property type="molecule type" value="Genomic_DNA"/>
</dbReference>
<organism evidence="1 2">
    <name type="scientific">Alteromonas australica</name>
    <dbReference type="NCBI Taxonomy" id="589873"/>
    <lineage>
        <taxon>Bacteria</taxon>
        <taxon>Pseudomonadati</taxon>
        <taxon>Pseudomonadota</taxon>
        <taxon>Gammaproteobacteria</taxon>
        <taxon>Alteromonadales</taxon>
        <taxon>Alteromonadaceae</taxon>
        <taxon>Alteromonas/Salinimonas group</taxon>
        <taxon>Alteromonas</taxon>
    </lineage>
</organism>
<sequence length="122" mass="13032">MATLTPTLTLVSTDISSDALNFSVSDTLTISAAGPNQGLTRQTITTADNQELVDEAVSGIRYFYAKNIDTTNFVVLQTTASVQYARLSPGEFCFFPINDGAGLEARADTASCVLEFAFFTKG</sequence>
<reference evidence="1 2" key="1">
    <citation type="journal article" date="2018" name="Nat. Biotechnol.">
        <title>A standardized bacterial taxonomy based on genome phylogeny substantially revises the tree of life.</title>
        <authorList>
            <person name="Parks D.H."/>
            <person name="Chuvochina M."/>
            <person name="Waite D.W."/>
            <person name="Rinke C."/>
            <person name="Skarshewski A."/>
            <person name="Chaumeil P.A."/>
            <person name="Hugenholtz P."/>
        </authorList>
    </citation>
    <scope>NUCLEOTIDE SEQUENCE [LARGE SCALE GENOMIC DNA]</scope>
    <source>
        <strain evidence="1">UBA11978</strain>
    </source>
</reference>
<evidence type="ECO:0000313" key="1">
    <source>
        <dbReference type="EMBL" id="HAW74621.1"/>
    </source>
</evidence>
<dbReference type="AlphaFoldDB" id="A0A350P004"/>
<evidence type="ECO:0000313" key="2">
    <source>
        <dbReference type="Proteomes" id="UP000263517"/>
    </source>
</evidence>
<comment type="caution">
    <text evidence="1">The sequence shown here is derived from an EMBL/GenBank/DDBJ whole genome shotgun (WGS) entry which is preliminary data.</text>
</comment>
<gene>
    <name evidence="1" type="ORF">DCW74_02675</name>
</gene>
<accession>A0A350P004</accession>
<proteinExistence type="predicted"/>
<dbReference type="Proteomes" id="UP000263517">
    <property type="component" value="Unassembled WGS sequence"/>
</dbReference>